<dbReference type="OrthoDB" id="437889at2759"/>
<evidence type="ECO:0008006" key="4">
    <source>
        <dbReference type="Google" id="ProtNLM"/>
    </source>
</evidence>
<dbReference type="Proteomes" id="UP001163046">
    <property type="component" value="Unassembled WGS sequence"/>
</dbReference>
<accession>A0A9W9YB98</accession>
<protein>
    <recommendedName>
        <fullName evidence="4">WW domain-containing protein</fullName>
    </recommendedName>
</protein>
<dbReference type="InterPro" id="IPR001202">
    <property type="entry name" value="WW_dom"/>
</dbReference>
<dbReference type="EMBL" id="MU827790">
    <property type="protein sequence ID" value="KAJ7331171.1"/>
    <property type="molecule type" value="Genomic_DNA"/>
</dbReference>
<reference evidence="2" key="1">
    <citation type="submission" date="2023-01" db="EMBL/GenBank/DDBJ databases">
        <title>Genome assembly of the deep-sea coral Lophelia pertusa.</title>
        <authorList>
            <person name="Herrera S."/>
            <person name="Cordes E."/>
        </authorList>
    </citation>
    <scope>NUCLEOTIDE SEQUENCE</scope>
    <source>
        <strain evidence="2">USNM1676648</strain>
        <tissue evidence="2">Polyp</tissue>
    </source>
</reference>
<keyword evidence="3" id="KW-1185">Reference proteome</keyword>
<feature type="compositionally biased region" description="Basic and acidic residues" evidence="1">
    <location>
        <begin position="96"/>
        <end position="111"/>
    </location>
</feature>
<proteinExistence type="predicted"/>
<comment type="caution">
    <text evidence="2">The sequence shown here is derived from an EMBL/GenBank/DDBJ whole genome shotgun (WGS) entry which is preliminary data.</text>
</comment>
<dbReference type="Gene3D" id="2.20.70.10">
    <property type="match status" value="1"/>
</dbReference>
<gene>
    <name evidence="2" type="ORF">OS493_020874</name>
</gene>
<evidence type="ECO:0000313" key="3">
    <source>
        <dbReference type="Proteomes" id="UP001163046"/>
    </source>
</evidence>
<name>A0A9W9YB98_9CNID</name>
<organism evidence="2 3">
    <name type="scientific">Desmophyllum pertusum</name>
    <dbReference type="NCBI Taxonomy" id="174260"/>
    <lineage>
        <taxon>Eukaryota</taxon>
        <taxon>Metazoa</taxon>
        <taxon>Cnidaria</taxon>
        <taxon>Anthozoa</taxon>
        <taxon>Hexacorallia</taxon>
        <taxon>Scleractinia</taxon>
        <taxon>Caryophylliina</taxon>
        <taxon>Caryophylliidae</taxon>
        <taxon>Desmophyllum</taxon>
    </lineage>
</organism>
<dbReference type="AlphaFoldDB" id="A0A9W9YB98"/>
<evidence type="ECO:0000256" key="1">
    <source>
        <dbReference type="SAM" id="MobiDB-lite"/>
    </source>
</evidence>
<sequence>MDSTEWIPHTTKSGKILYYINPATGECKWQRQLNKVDNQNACDTDYSKQLDNAAQASTSQPSCEQNDLHTSACVSLSHDKRLAQTDLSSTSKCAHSSKDQSQHYSDSEKQTDTSAEPLNHQERQMTVDILAECKTAHIQCVESGAVNISQPASFHSGKMPDSVRKESVVQQQILQCRPVQ</sequence>
<dbReference type="CDD" id="cd00201">
    <property type="entry name" value="WW"/>
    <property type="match status" value="1"/>
</dbReference>
<feature type="region of interest" description="Disordered" evidence="1">
    <location>
        <begin position="87"/>
        <end position="120"/>
    </location>
</feature>
<evidence type="ECO:0000313" key="2">
    <source>
        <dbReference type="EMBL" id="KAJ7331171.1"/>
    </source>
</evidence>